<evidence type="ECO:0000256" key="1">
    <source>
        <dbReference type="SAM" id="MobiDB-lite"/>
    </source>
</evidence>
<dbReference type="RefSeq" id="XP_060458845.1">
    <property type="nucleotide sequence ID" value="XM_060602452.1"/>
</dbReference>
<dbReference type="Proteomes" id="UP001233271">
    <property type="component" value="Chromosome 6"/>
</dbReference>
<organism evidence="2 3">
    <name type="scientific">Cutaneotrichosporon cavernicola</name>
    <dbReference type="NCBI Taxonomy" id="279322"/>
    <lineage>
        <taxon>Eukaryota</taxon>
        <taxon>Fungi</taxon>
        <taxon>Dikarya</taxon>
        <taxon>Basidiomycota</taxon>
        <taxon>Agaricomycotina</taxon>
        <taxon>Tremellomycetes</taxon>
        <taxon>Trichosporonales</taxon>
        <taxon>Trichosporonaceae</taxon>
        <taxon>Cutaneotrichosporon</taxon>
    </lineage>
</organism>
<evidence type="ECO:0000313" key="2">
    <source>
        <dbReference type="EMBL" id="BEI93580.1"/>
    </source>
</evidence>
<proteinExistence type="predicted"/>
<protein>
    <recommendedName>
        <fullName evidence="4">BTB domain-containing protein</fullName>
    </recommendedName>
</protein>
<feature type="region of interest" description="Disordered" evidence="1">
    <location>
        <begin position="1"/>
        <end position="25"/>
    </location>
</feature>
<dbReference type="GeneID" id="85497450"/>
<dbReference type="KEGG" id="ccac:CcaHIS019_0600390"/>
<evidence type="ECO:0008006" key="4">
    <source>
        <dbReference type="Google" id="ProtNLM"/>
    </source>
</evidence>
<reference evidence="2" key="1">
    <citation type="journal article" date="2023" name="BMC Genomics">
        <title>Chromosome-level genome assemblies of Cutaneotrichosporon spp. (Trichosporonales, Basidiomycota) reveal imbalanced evolution between nucleotide sequences and chromosome synteny.</title>
        <authorList>
            <person name="Kobayashi Y."/>
            <person name="Kayamori A."/>
            <person name="Aoki K."/>
            <person name="Shiwa Y."/>
            <person name="Matsutani M."/>
            <person name="Fujita N."/>
            <person name="Sugita T."/>
            <person name="Iwasaki W."/>
            <person name="Tanaka N."/>
            <person name="Takashima M."/>
        </authorList>
    </citation>
    <scope>NUCLEOTIDE SEQUENCE</scope>
    <source>
        <strain evidence="2">HIS019</strain>
    </source>
</reference>
<sequence>MSTSTHSTKRARLDSEHLDDSSSSAHTEVARCGDFEVTTSDNVRFFVPSYHLFSSSSVFRDAHHMDNDAGGKHQLTFTDPVYEASHVFALYLQLVSHGELHVDRHLKYWKGLVVFLDKWDCQQPLQLLCARLGMAVQSKHSRVATLEAFIVACMARDDNLCALILTSRRNSKWRSVKEGAGGKKYELSHHRKESLWDPRFWPAYLWSSGVSNTYLYAVARAFGDHGTDETLAEGFLHYLAQIPRRNPHA</sequence>
<keyword evidence="3" id="KW-1185">Reference proteome</keyword>
<accession>A0AA48L7Y0</accession>
<dbReference type="AlphaFoldDB" id="A0AA48L7Y0"/>
<name>A0AA48L7Y0_9TREE</name>
<gene>
    <name evidence="2" type="ORF">CcaverHIS019_0600390</name>
</gene>
<feature type="compositionally biased region" description="Basic and acidic residues" evidence="1">
    <location>
        <begin position="11"/>
        <end position="20"/>
    </location>
</feature>
<evidence type="ECO:0000313" key="3">
    <source>
        <dbReference type="Proteomes" id="UP001233271"/>
    </source>
</evidence>
<dbReference type="EMBL" id="AP028217">
    <property type="protein sequence ID" value="BEI93580.1"/>
    <property type="molecule type" value="Genomic_DNA"/>
</dbReference>